<evidence type="ECO:0000256" key="1">
    <source>
        <dbReference type="ARBA" id="ARBA00007495"/>
    </source>
</evidence>
<dbReference type="PANTHER" id="PTHR31490:SF1">
    <property type="entry name" value="ENDO-1,4-BETA-XYLANASE 1"/>
    <property type="match status" value="1"/>
</dbReference>
<feature type="non-terminal residue" evidence="6">
    <location>
        <position position="1"/>
    </location>
</feature>
<dbReference type="PROSITE" id="PS51760">
    <property type="entry name" value="GH10_2"/>
    <property type="match status" value="1"/>
</dbReference>
<reference evidence="8" key="1">
    <citation type="submission" date="2012-12" db="EMBL/GenBank/DDBJ databases">
        <authorList>
            <person name="Hellsten U."/>
            <person name="Grimwood J."/>
            <person name="Chapman J.A."/>
            <person name="Shapiro H."/>
            <person name="Aerts A."/>
            <person name="Otillar R.P."/>
            <person name="Terry A.Y."/>
            <person name="Boore J.L."/>
            <person name="Simakov O."/>
            <person name="Marletaz F."/>
            <person name="Cho S.-J."/>
            <person name="Edsinger-Gonzales E."/>
            <person name="Havlak P."/>
            <person name="Kuo D.-H."/>
            <person name="Larsson T."/>
            <person name="Lv J."/>
            <person name="Arendt D."/>
            <person name="Savage R."/>
            <person name="Osoegawa K."/>
            <person name="de Jong P."/>
            <person name="Lindberg D.R."/>
            <person name="Seaver E.C."/>
            <person name="Weisblat D.A."/>
            <person name="Putnam N.H."/>
            <person name="Grigoriev I.V."/>
            <person name="Rokhsar D.S."/>
        </authorList>
    </citation>
    <scope>NUCLEOTIDE SEQUENCE</scope>
    <source>
        <strain evidence="8">I ESC-2004</strain>
    </source>
</reference>
<dbReference type="HOGENOM" id="CLU_008797_1_2_1"/>
<evidence type="ECO:0000313" key="8">
    <source>
        <dbReference type="Proteomes" id="UP000014760"/>
    </source>
</evidence>
<reference evidence="7" key="3">
    <citation type="submission" date="2015-06" db="UniProtKB">
        <authorList>
            <consortium name="EnsemblMetazoa"/>
        </authorList>
    </citation>
    <scope>IDENTIFICATION</scope>
</reference>
<dbReference type="EMBL" id="AMQN01008588">
    <property type="status" value="NOT_ANNOTATED_CDS"/>
    <property type="molecule type" value="Genomic_DNA"/>
</dbReference>
<evidence type="ECO:0000313" key="6">
    <source>
        <dbReference type="EMBL" id="ELU03052.1"/>
    </source>
</evidence>
<dbReference type="PANTHER" id="PTHR31490">
    <property type="entry name" value="GLYCOSYL HYDROLASE"/>
    <property type="match status" value="1"/>
</dbReference>
<dbReference type="OMA" id="LMTHEFQ"/>
<dbReference type="EMBL" id="KB303505">
    <property type="protein sequence ID" value="ELU03052.1"/>
    <property type="molecule type" value="Genomic_DNA"/>
</dbReference>
<dbReference type="InterPro" id="IPR044846">
    <property type="entry name" value="GH10"/>
</dbReference>
<keyword evidence="8" id="KW-1185">Reference proteome</keyword>
<keyword evidence="4" id="KW-0624">Polysaccharide degradation</keyword>
<proteinExistence type="inferred from homology"/>
<dbReference type="SUPFAM" id="SSF51445">
    <property type="entry name" value="(Trans)glycosidases"/>
    <property type="match status" value="1"/>
</dbReference>
<evidence type="ECO:0000313" key="7">
    <source>
        <dbReference type="EnsemblMetazoa" id="CapteP92318"/>
    </source>
</evidence>
<evidence type="ECO:0000256" key="2">
    <source>
        <dbReference type="ARBA" id="ARBA00022801"/>
    </source>
</evidence>
<dbReference type="Proteomes" id="UP000014760">
    <property type="component" value="Unassembled WGS sequence"/>
</dbReference>
<evidence type="ECO:0000256" key="3">
    <source>
        <dbReference type="ARBA" id="ARBA00023277"/>
    </source>
</evidence>
<dbReference type="STRING" id="283909.R7UIG7"/>
<dbReference type="InterPro" id="IPR001000">
    <property type="entry name" value="GH10_dom"/>
</dbReference>
<dbReference type="GO" id="GO:0031176">
    <property type="term" value="F:endo-1,4-beta-xylanase activity"/>
    <property type="evidence" value="ECO:0007669"/>
    <property type="project" value="UniProtKB-ARBA"/>
</dbReference>
<dbReference type="OrthoDB" id="1719965at2759"/>
<dbReference type="AlphaFoldDB" id="R7UIG7"/>
<evidence type="ECO:0000259" key="5">
    <source>
        <dbReference type="PROSITE" id="PS51760"/>
    </source>
</evidence>
<gene>
    <name evidence="6" type="ORF">CAPTEDRAFT_92318</name>
</gene>
<organism evidence="6">
    <name type="scientific">Capitella teleta</name>
    <name type="common">Polychaete worm</name>
    <dbReference type="NCBI Taxonomy" id="283909"/>
    <lineage>
        <taxon>Eukaryota</taxon>
        <taxon>Metazoa</taxon>
        <taxon>Spiralia</taxon>
        <taxon>Lophotrochozoa</taxon>
        <taxon>Annelida</taxon>
        <taxon>Polychaeta</taxon>
        <taxon>Sedentaria</taxon>
        <taxon>Scolecida</taxon>
        <taxon>Capitellidae</taxon>
        <taxon>Capitella</taxon>
    </lineage>
</organism>
<sequence>HYDVNNEQLHGQWYSGKLNDTDLLTWMFTEFHSLVPSAKLFVNDFAVFAGATHNIAYKRQVERLLATGAPIGGIGVQAHFSKPSPMVSYMKRLSVLAQTGIPIWLTEMDVRFGNDDEQVAFLDDILRLTFSLPYVEGIIFWGFWDGHIEHNVRPFMTGPNFELTKYGEKFDELLLKEWRTHETFGLPSTLSVSKRAFYGQYKLTATYENSTLWTKDIELENNTNGVVFFEI</sequence>
<accession>R7UIG7</accession>
<dbReference type="Pfam" id="PF00331">
    <property type="entry name" value="Glyco_hydro_10"/>
    <property type="match status" value="1"/>
</dbReference>
<dbReference type="GO" id="GO:0000272">
    <property type="term" value="P:polysaccharide catabolic process"/>
    <property type="evidence" value="ECO:0007669"/>
    <property type="project" value="UniProtKB-KW"/>
</dbReference>
<reference evidence="6 8" key="2">
    <citation type="journal article" date="2013" name="Nature">
        <title>Insights into bilaterian evolution from three spiralian genomes.</title>
        <authorList>
            <person name="Simakov O."/>
            <person name="Marletaz F."/>
            <person name="Cho S.J."/>
            <person name="Edsinger-Gonzales E."/>
            <person name="Havlak P."/>
            <person name="Hellsten U."/>
            <person name="Kuo D.H."/>
            <person name="Larsson T."/>
            <person name="Lv J."/>
            <person name="Arendt D."/>
            <person name="Savage R."/>
            <person name="Osoegawa K."/>
            <person name="de Jong P."/>
            <person name="Grimwood J."/>
            <person name="Chapman J.A."/>
            <person name="Shapiro H."/>
            <person name="Aerts A."/>
            <person name="Otillar R.P."/>
            <person name="Terry A.Y."/>
            <person name="Boore J.L."/>
            <person name="Grigoriev I.V."/>
            <person name="Lindberg D.R."/>
            <person name="Seaver E.C."/>
            <person name="Weisblat D.A."/>
            <person name="Putnam N.H."/>
            <person name="Rokhsar D.S."/>
        </authorList>
    </citation>
    <scope>NUCLEOTIDE SEQUENCE</scope>
    <source>
        <strain evidence="6 8">I ESC-2004</strain>
    </source>
</reference>
<comment type="similarity">
    <text evidence="1">Belongs to the glycosyl hydrolase 10 (cellulase F) family.</text>
</comment>
<protein>
    <recommendedName>
        <fullName evidence="5">GH10 domain-containing protein</fullName>
    </recommendedName>
</protein>
<evidence type="ECO:0000256" key="4">
    <source>
        <dbReference type="ARBA" id="ARBA00023326"/>
    </source>
</evidence>
<feature type="domain" description="GH10" evidence="5">
    <location>
        <begin position="1"/>
        <end position="167"/>
    </location>
</feature>
<dbReference type="EnsemblMetazoa" id="CapteT92318">
    <property type="protein sequence ID" value="CapteP92318"/>
    <property type="gene ID" value="CapteG92318"/>
</dbReference>
<dbReference type="Gene3D" id="3.20.20.80">
    <property type="entry name" value="Glycosidases"/>
    <property type="match status" value="1"/>
</dbReference>
<keyword evidence="2" id="KW-0378">Hydrolase</keyword>
<name>R7UIG7_CAPTE</name>
<keyword evidence="3" id="KW-0119">Carbohydrate metabolism</keyword>
<dbReference type="InterPro" id="IPR017853">
    <property type="entry name" value="GH"/>
</dbReference>